<dbReference type="Proteomes" id="UP000610966">
    <property type="component" value="Unassembled WGS sequence"/>
</dbReference>
<sequence length="176" mass="19427">MFVAQVAYENAQRHEPRHSGLLVEESAQVLRDCLRALDLPRAGVQRLREAEAVYLEVHTHFNEVSLALAEIRARLAATRPGAVAVSARHEEMIAAGERAAAAARERLSSGEGVLSTLALHLHNLALAHIDAGHASQAVRVLEESIELYRSLAQHEPFWHSRFARGQKVLAVLDRMP</sequence>
<name>A0A8J3REH5_9ACTN</name>
<evidence type="ECO:0000313" key="2">
    <source>
        <dbReference type="Proteomes" id="UP000610966"/>
    </source>
</evidence>
<evidence type="ECO:0000313" key="1">
    <source>
        <dbReference type="EMBL" id="GIH72249.1"/>
    </source>
</evidence>
<protein>
    <recommendedName>
        <fullName evidence="3">Tetratricopeptide repeat protein</fullName>
    </recommendedName>
</protein>
<evidence type="ECO:0008006" key="3">
    <source>
        <dbReference type="Google" id="ProtNLM"/>
    </source>
</evidence>
<comment type="caution">
    <text evidence="1">The sequence shown here is derived from an EMBL/GenBank/DDBJ whole genome shotgun (WGS) entry which is preliminary data.</text>
</comment>
<dbReference type="AlphaFoldDB" id="A0A8J3REH5"/>
<accession>A0A8J3REH5</accession>
<dbReference type="EMBL" id="BOOG01000047">
    <property type="protein sequence ID" value="GIH72249.1"/>
    <property type="molecule type" value="Genomic_DNA"/>
</dbReference>
<reference evidence="1" key="1">
    <citation type="submission" date="2021-01" db="EMBL/GenBank/DDBJ databases">
        <title>Whole genome shotgun sequence of Sphaerimonospora thailandensis NBRC 107569.</title>
        <authorList>
            <person name="Komaki H."/>
            <person name="Tamura T."/>
        </authorList>
    </citation>
    <scope>NUCLEOTIDE SEQUENCE</scope>
    <source>
        <strain evidence="1">NBRC 107569</strain>
    </source>
</reference>
<organism evidence="1 2">
    <name type="scientific">Sphaerimonospora thailandensis</name>
    <dbReference type="NCBI Taxonomy" id="795644"/>
    <lineage>
        <taxon>Bacteria</taxon>
        <taxon>Bacillati</taxon>
        <taxon>Actinomycetota</taxon>
        <taxon>Actinomycetes</taxon>
        <taxon>Streptosporangiales</taxon>
        <taxon>Streptosporangiaceae</taxon>
        <taxon>Sphaerimonospora</taxon>
    </lineage>
</organism>
<gene>
    <name evidence="1" type="ORF">Mth01_45020</name>
</gene>
<keyword evidence="2" id="KW-1185">Reference proteome</keyword>
<proteinExistence type="predicted"/>